<feature type="region of interest" description="Disordered" evidence="2">
    <location>
        <begin position="349"/>
        <end position="370"/>
    </location>
</feature>
<dbReference type="AlphaFoldDB" id="A0A8R1IMH1"/>
<evidence type="ECO:0000313" key="4">
    <source>
        <dbReference type="Proteomes" id="UP000005237"/>
    </source>
</evidence>
<proteinExistence type="predicted"/>
<evidence type="ECO:0000313" key="3">
    <source>
        <dbReference type="EnsemblMetazoa" id="CJA33272.1"/>
    </source>
</evidence>
<dbReference type="Proteomes" id="UP000005237">
    <property type="component" value="Unassembled WGS sequence"/>
</dbReference>
<feature type="compositionally biased region" description="Basic residues" evidence="2">
    <location>
        <begin position="425"/>
        <end position="434"/>
    </location>
</feature>
<keyword evidence="1" id="KW-0175">Coiled coil</keyword>
<feature type="compositionally biased region" description="Basic and acidic residues" evidence="2">
    <location>
        <begin position="404"/>
        <end position="424"/>
    </location>
</feature>
<evidence type="ECO:0000256" key="1">
    <source>
        <dbReference type="SAM" id="Coils"/>
    </source>
</evidence>
<feature type="coiled-coil region" evidence="1">
    <location>
        <begin position="282"/>
        <end position="329"/>
    </location>
</feature>
<feature type="compositionally biased region" description="Basic and acidic residues" evidence="2">
    <location>
        <begin position="357"/>
        <end position="367"/>
    </location>
</feature>
<dbReference type="EnsemblMetazoa" id="CJA33272.1">
    <property type="protein sequence ID" value="CJA33272.1"/>
    <property type="gene ID" value="WBGene00209119"/>
</dbReference>
<name>A0A8R1IMH1_CAEJA</name>
<evidence type="ECO:0000256" key="2">
    <source>
        <dbReference type="SAM" id="MobiDB-lite"/>
    </source>
</evidence>
<keyword evidence="4" id="KW-1185">Reference proteome</keyword>
<reference evidence="4" key="1">
    <citation type="submission" date="2010-08" db="EMBL/GenBank/DDBJ databases">
        <authorList>
            <consortium name="Caenorhabditis japonica Sequencing Consortium"/>
            <person name="Wilson R.K."/>
        </authorList>
    </citation>
    <scope>NUCLEOTIDE SEQUENCE [LARGE SCALE GENOMIC DNA]</scope>
    <source>
        <strain evidence="4">DF5081</strain>
    </source>
</reference>
<sequence length="434" mass="50909">MTMVCTPDIDTEIDAHFSCMEELEFPEIHLPFPPKTLKEQKWEQEMERVRRIKEHEKRFEDDSREISGFVNDCEFLGSEDSDASMDSGVSSSNIFRDDLESFNVQNNNDDQQNFQATKPHTSDLKYTCFDLLHCSRLKVKWSSEVYKKFQDASDLLNESLKCRAIPRIRNAPKRIANAERVRLTQGRYTQEQIRKRNESAPLSKFVDLFGYFRLLPQALSPEETENDKIQETAFKKGQRVVYKKPETDDEVEFSRIKRKSKVCRRFHLQMSDFDYSIKCHRQLNVEQEYLELAEKIAELENDLTNEESLQEEYEKNKEAEAESETSTSNVIFISNQDNNNTADKIEEPSLTMSSEEQPIRIKEQEKKEEEEEIVVAAAVSKERETCKMQRNYIEEMDRAAREVEEQRAHEELVKRQRAADEAAKPKRTGLSKHI</sequence>
<protein>
    <submittedName>
        <fullName evidence="3">Uncharacterized protein</fullName>
    </submittedName>
</protein>
<accession>A0A8R1IMH1</accession>
<reference evidence="3" key="2">
    <citation type="submission" date="2022-06" db="UniProtKB">
        <authorList>
            <consortium name="EnsemblMetazoa"/>
        </authorList>
    </citation>
    <scope>IDENTIFICATION</scope>
    <source>
        <strain evidence="3">DF5081</strain>
    </source>
</reference>
<organism evidence="3 4">
    <name type="scientific">Caenorhabditis japonica</name>
    <dbReference type="NCBI Taxonomy" id="281687"/>
    <lineage>
        <taxon>Eukaryota</taxon>
        <taxon>Metazoa</taxon>
        <taxon>Ecdysozoa</taxon>
        <taxon>Nematoda</taxon>
        <taxon>Chromadorea</taxon>
        <taxon>Rhabditida</taxon>
        <taxon>Rhabditina</taxon>
        <taxon>Rhabditomorpha</taxon>
        <taxon>Rhabditoidea</taxon>
        <taxon>Rhabditidae</taxon>
        <taxon>Peloderinae</taxon>
        <taxon>Caenorhabditis</taxon>
    </lineage>
</organism>
<feature type="region of interest" description="Disordered" evidence="2">
    <location>
        <begin position="404"/>
        <end position="434"/>
    </location>
</feature>